<dbReference type="Gene3D" id="3.40.50.150">
    <property type="entry name" value="Vaccinia Virus protein VP39"/>
    <property type="match status" value="1"/>
</dbReference>
<organism evidence="2 4">
    <name type="scientific">Phytophthora kernoviae</name>
    <dbReference type="NCBI Taxonomy" id="325452"/>
    <lineage>
        <taxon>Eukaryota</taxon>
        <taxon>Sar</taxon>
        <taxon>Stramenopiles</taxon>
        <taxon>Oomycota</taxon>
        <taxon>Peronosporomycetes</taxon>
        <taxon>Peronosporales</taxon>
        <taxon>Peronosporaceae</taxon>
        <taxon>Phytophthora</taxon>
    </lineage>
</organism>
<gene>
    <name evidence="3" type="ORF">BBJ29_009988</name>
    <name evidence="2" type="ORF">BBP00_00010010</name>
</gene>
<dbReference type="InterPro" id="IPR029063">
    <property type="entry name" value="SAM-dependent_MTases_sf"/>
</dbReference>
<dbReference type="Proteomes" id="UP000284657">
    <property type="component" value="Unassembled WGS sequence"/>
</dbReference>
<dbReference type="CDD" id="cd02440">
    <property type="entry name" value="AdoMet_MTases"/>
    <property type="match status" value="1"/>
</dbReference>
<dbReference type="EMBL" id="MBAD02001090">
    <property type="protein sequence ID" value="RLN58671.1"/>
    <property type="molecule type" value="Genomic_DNA"/>
</dbReference>
<dbReference type="AlphaFoldDB" id="A0A3F2RB06"/>
<feature type="domain" description="Methyltransferase type 11" evidence="1">
    <location>
        <begin position="75"/>
        <end position="156"/>
    </location>
</feature>
<proteinExistence type="predicted"/>
<dbReference type="SUPFAM" id="SSF53335">
    <property type="entry name" value="S-adenosyl-L-methionine-dependent methyltransferases"/>
    <property type="match status" value="1"/>
</dbReference>
<sequence length="279" mass="30961">MGDRVAVVRENWSKFAVRFTETANKRMTLQCAQHLHAHMQLDEAQNVLEVAAGAGLGSLDVVQYLLDDRTKLSKETKRTYTATDLSPVMVDLADKNLNGAAKGQLRIQCQEANGQQLADFASGSMDRYIASLCLQLTPDPDALLCEAKRVLTSDGVAGFTIWGSPGRSGNFVISTEASRELGLEENAVEHPNFMLGKDLPALRQRFADAGFTKVQIWPFQCVVELWSGEEFAKFLQETHPLDDKELQAKRFDIVKRMADEWLARGTPIGLETYIILAKA</sequence>
<evidence type="ECO:0000313" key="3">
    <source>
        <dbReference type="EMBL" id="RLN58671.1"/>
    </source>
</evidence>
<reference evidence="4 5" key="1">
    <citation type="submission" date="2018-07" db="EMBL/GenBank/DDBJ databases">
        <title>Genome sequencing of oomycete isolates from Chile give support for New Zealand origin for Phytophthora kernoviae and make available the first Nothophytophthora sp. genome.</title>
        <authorList>
            <person name="Studholme D.J."/>
            <person name="Sanfuentes E."/>
            <person name="Panda P."/>
            <person name="Hill R."/>
            <person name="Sambles C."/>
            <person name="Grant M."/>
            <person name="Williams N.M."/>
            <person name="Mcdougal R.L."/>
        </authorList>
    </citation>
    <scope>NUCLEOTIDE SEQUENCE [LARGE SCALE GENOMIC DNA]</scope>
    <source>
        <strain evidence="2">Chile6</strain>
        <strain evidence="3">Chile7</strain>
    </source>
</reference>
<evidence type="ECO:0000259" key="1">
    <source>
        <dbReference type="Pfam" id="PF08241"/>
    </source>
</evidence>
<evidence type="ECO:0000313" key="2">
    <source>
        <dbReference type="EMBL" id="RLN50907.1"/>
    </source>
</evidence>
<name>A0A3F2RB06_9STRA</name>
<evidence type="ECO:0000313" key="4">
    <source>
        <dbReference type="Proteomes" id="UP000277300"/>
    </source>
</evidence>
<dbReference type="OrthoDB" id="8300214at2759"/>
<accession>A0A3F2RB06</accession>
<comment type="caution">
    <text evidence="2">The sequence shown here is derived from an EMBL/GenBank/DDBJ whole genome shotgun (WGS) entry which is preliminary data.</text>
</comment>
<dbReference type="EMBL" id="MBDO02001065">
    <property type="protein sequence ID" value="RLN50907.1"/>
    <property type="molecule type" value="Genomic_DNA"/>
</dbReference>
<dbReference type="InterPro" id="IPR013216">
    <property type="entry name" value="Methyltransf_11"/>
</dbReference>
<dbReference type="GO" id="GO:0008757">
    <property type="term" value="F:S-adenosylmethionine-dependent methyltransferase activity"/>
    <property type="evidence" value="ECO:0007669"/>
    <property type="project" value="InterPro"/>
</dbReference>
<protein>
    <recommendedName>
        <fullName evidence="1">Methyltransferase type 11 domain-containing protein</fullName>
    </recommendedName>
</protein>
<dbReference type="Pfam" id="PF08241">
    <property type="entry name" value="Methyltransf_11"/>
    <property type="match status" value="1"/>
</dbReference>
<evidence type="ECO:0000313" key="5">
    <source>
        <dbReference type="Proteomes" id="UP000284657"/>
    </source>
</evidence>
<dbReference type="Proteomes" id="UP000277300">
    <property type="component" value="Unassembled WGS sequence"/>
</dbReference>